<keyword evidence="2" id="KW-0812">Transmembrane</keyword>
<keyword evidence="4" id="KW-1185">Reference proteome</keyword>
<feature type="transmembrane region" description="Helical" evidence="2">
    <location>
        <begin position="34"/>
        <end position="53"/>
    </location>
</feature>
<proteinExistence type="predicted"/>
<name>A0ABP8EI84_9MICO</name>
<evidence type="ECO:0000313" key="3">
    <source>
        <dbReference type="EMBL" id="GAA4283652.1"/>
    </source>
</evidence>
<keyword evidence="2" id="KW-1133">Transmembrane helix</keyword>
<feature type="region of interest" description="Disordered" evidence="1">
    <location>
        <begin position="1"/>
        <end position="20"/>
    </location>
</feature>
<evidence type="ECO:0000256" key="1">
    <source>
        <dbReference type="SAM" id="MobiDB-lite"/>
    </source>
</evidence>
<reference evidence="4" key="1">
    <citation type="journal article" date="2019" name="Int. J. Syst. Evol. Microbiol.">
        <title>The Global Catalogue of Microorganisms (GCM) 10K type strain sequencing project: providing services to taxonomists for standard genome sequencing and annotation.</title>
        <authorList>
            <consortium name="The Broad Institute Genomics Platform"/>
            <consortium name="The Broad Institute Genome Sequencing Center for Infectious Disease"/>
            <person name="Wu L."/>
            <person name="Ma J."/>
        </authorList>
    </citation>
    <scope>NUCLEOTIDE SEQUENCE [LARGE SCALE GENOMIC DNA]</scope>
    <source>
        <strain evidence="4">JCM 17458</strain>
    </source>
</reference>
<comment type="caution">
    <text evidence="3">The sequence shown here is derived from an EMBL/GenBank/DDBJ whole genome shotgun (WGS) entry which is preliminary data.</text>
</comment>
<accession>A0ABP8EI84</accession>
<evidence type="ECO:0000313" key="4">
    <source>
        <dbReference type="Proteomes" id="UP001501586"/>
    </source>
</evidence>
<feature type="compositionally biased region" description="Basic and acidic residues" evidence="1">
    <location>
        <begin position="1"/>
        <end position="11"/>
    </location>
</feature>
<dbReference type="RefSeq" id="WP_236863731.1">
    <property type="nucleotide sequence ID" value="NZ_BAABAZ010000004.1"/>
</dbReference>
<keyword evidence="2" id="KW-0472">Membrane</keyword>
<protein>
    <submittedName>
        <fullName evidence="3">Uncharacterized protein</fullName>
    </submittedName>
</protein>
<evidence type="ECO:0000256" key="2">
    <source>
        <dbReference type="SAM" id="Phobius"/>
    </source>
</evidence>
<dbReference type="EMBL" id="BAABAZ010000004">
    <property type="protein sequence ID" value="GAA4283652.1"/>
    <property type="molecule type" value="Genomic_DNA"/>
</dbReference>
<gene>
    <name evidence="3" type="ORF">GCM10022261_11830</name>
</gene>
<sequence length="56" mass="5699">MADERSTADHPDEPDESTPGLAALIEQKNRQRSLVPIGLAGAAAAAVIGFVILGGT</sequence>
<organism evidence="3 4">
    <name type="scientific">Brevibacterium daeguense</name>
    <dbReference type="NCBI Taxonomy" id="909936"/>
    <lineage>
        <taxon>Bacteria</taxon>
        <taxon>Bacillati</taxon>
        <taxon>Actinomycetota</taxon>
        <taxon>Actinomycetes</taxon>
        <taxon>Micrococcales</taxon>
        <taxon>Brevibacteriaceae</taxon>
        <taxon>Brevibacterium</taxon>
    </lineage>
</organism>
<dbReference type="Proteomes" id="UP001501586">
    <property type="component" value="Unassembled WGS sequence"/>
</dbReference>